<accession>A0ABY7MDL3</accession>
<protein>
    <submittedName>
        <fullName evidence="1">YfbM family protein</fullName>
    </submittedName>
</protein>
<dbReference type="Gene3D" id="3.40.1760.10">
    <property type="entry name" value="YfbM-like super family"/>
    <property type="match status" value="1"/>
</dbReference>
<dbReference type="InterPro" id="IPR015068">
    <property type="entry name" value="DUF1877"/>
</dbReference>
<proteinExistence type="predicted"/>
<dbReference type="EMBL" id="CP089391">
    <property type="protein sequence ID" value="WBL75669.1"/>
    <property type="molecule type" value="Genomic_DNA"/>
</dbReference>
<organism evidence="1 2">
    <name type="scientific">Bradyrhizobium xenonodulans</name>
    <dbReference type="NCBI Taxonomy" id="2736875"/>
    <lineage>
        <taxon>Bacteria</taxon>
        <taxon>Pseudomonadati</taxon>
        <taxon>Pseudomonadota</taxon>
        <taxon>Alphaproteobacteria</taxon>
        <taxon>Hyphomicrobiales</taxon>
        <taxon>Nitrobacteraceae</taxon>
        <taxon>Bradyrhizobium</taxon>
    </lineage>
</organism>
<keyword evidence="2" id="KW-1185">Reference proteome</keyword>
<dbReference type="Proteomes" id="UP001179614">
    <property type="component" value="Chromosome"/>
</dbReference>
<evidence type="ECO:0000313" key="2">
    <source>
        <dbReference type="Proteomes" id="UP001179614"/>
    </source>
</evidence>
<dbReference type="SUPFAM" id="SSF111069">
    <property type="entry name" value="Hypothetical protein yfbM"/>
    <property type="match status" value="1"/>
</dbReference>
<gene>
    <name evidence="1" type="ORF">I3J27_21800</name>
</gene>
<sequence length="163" mass="18452">MACRGVFFAITPGQANALLAADDDDSIMALIEAIEETWDEDNLAECDKAWDAMHRCLTDGRLEYGKGADPLNHCILGPRQLHQGEAYIVSLTSDEKVREVAAALKDVTEEWFRQQYRTIVPKDYAPEYGEQDLAYTWDWFKGVRELYAKAADRGRAVVFTVDQ</sequence>
<reference evidence="1" key="1">
    <citation type="submission" date="2021-12" db="EMBL/GenBank/DDBJ databases">
        <title>Bradyrhizobium xenonodulans sp. nov.</title>
        <authorList>
            <person name="Claassens R."/>
            <person name="Venter S.N."/>
            <person name="Beukes C.W."/>
            <person name="Stepkowski T."/>
            <person name="Steenkamp E.T."/>
        </authorList>
    </citation>
    <scope>NUCLEOTIDE SEQUENCE</scope>
    <source>
        <strain evidence="1">14AB</strain>
    </source>
</reference>
<dbReference type="RefSeq" id="WP_270160488.1">
    <property type="nucleotide sequence ID" value="NZ_CP089391.1"/>
</dbReference>
<dbReference type="Pfam" id="PF08974">
    <property type="entry name" value="DUF1877"/>
    <property type="match status" value="1"/>
</dbReference>
<evidence type="ECO:0000313" key="1">
    <source>
        <dbReference type="EMBL" id="WBL75669.1"/>
    </source>
</evidence>
<name>A0ABY7MDL3_9BRAD</name>
<dbReference type="InterPro" id="IPR035944">
    <property type="entry name" value="YfbM-like_sf"/>
</dbReference>